<evidence type="ECO:0000256" key="2">
    <source>
        <dbReference type="ARBA" id="ARBA00022980"/>
    </source>
</evidence>
<proteinExistence type="inferred from homology"/>
<reference evidence="6 7" key="1">
    <citation type="journal article" date="2010" name="Appl. Environ. Microbiol.">
        <title>The genome sequence of the crenarchaeon Acidilobus saccharovorans supports a new order, Acidilobales, and suggests an important ecological role in terrestrial acidic hot springs.</title>
        <authorList>
            <person name="Mardanov A.V."/>
            <person name="Svetlitchnyi V.A."/>
            <person name="Beletsky A.V."/>
            <person name="Prokofeva M.I."/>
            <person name="Bonch-Osmolovskaya E.A."/>
            <person name="Ravin N.V."/>
            <person name="Skryabin K.G."/>
        </authorList>
    </citation>
    <scope>NUCLEOTIDE SEQUENCE [LARGE SCALE GENOMIC DNA]</scope>
    <source>
        <strain evidence="7">DSM 16705 / JCM 18335 / VKM B-2471 / 345-15</strain>
    </source>
</reference>
<dbReference type="Pfam" id="PF01200">
    <property type="entry name" value="Ribosomal_S28e"/>
    <property type="match status" value="1"/>
</dbReference>
<dbReference type="STRING" id="666510.ASAC_1081"/>
<keyword evidence="7" id="KW-1185">Reference proteome</keyword>
<dbReference type="InterPro" id="IPR012340">
    <property type="entry name" value="NA-bd_OB-fold"/>
</dbReference>
<dbReference type="PROSITE" id="PS00961">
    <property type="entry name" value="RIBOSOMAL_S28E"/>
    <property type="match status" value="1"/>
</dbReference>
<protein>
    <recommendedName>
        <fullName evidence="4 5">Small ribosomal subunit protein eS28</fullName>
    </recommendedName>
</protein>
<name>D9Q2E8_ACIS3</name>
<dbReference type="GO" id="GO:0022627">
    <property type="term" value="C:cytosolic small ribosomal subunit"/>
    <property type="evidence" value="ECO:0007669"/>
    <property type="project" value="TreeGrafter"/>
</dbReference>
<evidence type="ECO:0000256" key="3">
    <source>
        <dbReference type="ARBA" id="ARBA00023274"/>
    </source>
</evidence>
<dbReference type="GeneID" id="9499328"/>
<evidence type="ECO:0000313" key="7">
    <source>
        <dbReference type="Proteomes" id="UP000000346"/>
    </source>
</evidence>
<dbReference type="GO" id="GO:0003735">
    <property type="term" value="F:structural constituent of ribosome"/>
    <property type="evidence" value="ECO:0007669"/>
    <property type="project" value="InterPro"/>
</dbReference>
<dbReference type="PANTHER" id="PTHR10769">
    <property type="entry name" value="40S RIBOSOMAL PROTEIN S28"/>
    <property type="match status" value="1"/>
</dbReference>
<dbReference type="EMBL" id="CP001742">
    <property type="protein sequence ID" value="ADL19486.1"/>
    <property type="molecule type" value="Genomic_DNA"/>
</dbReference>
<dbReference type="CDD" id="cd04457">
    <property type="entry name" value="S1_S28E"/>
    <property type="match status" value="1"/>
</dbReference>
<gene>
    <name evidence="5" type="primary">rps28e</name>
    <name evidence="6" type="ordered locus">ASAC_1081</name>
</gene>
<dbReference type="AlphaFoldDB" id="D9Q2E8"/>
<evidence type="ECO:0000256" key="4">
    <source>
        <dbReference type="ARBA" id="ARBA00035146"/>
    </source>
</evidence>
<evidence type="ECO:0000313" key="6">
    <source>
        <dbReference type="EMBL" id="ADL19486.1"/>
    </source>
</evidence>
<dbReference type="PANTHER" id="PTHR10769:SF3">
    <property type="entry name" value="SMALL RIBOSOMAL SUBUNIT PROTEIN ES28"/>
    <property type="match status" value="1"/>
</dbReference>
<dbReference type="InterPro" id="IPR000289">
    <property type="entry name" value="Ribosomal_eS28"/>
</dbReference>
<dbReference type="GO" id="GO:0030490">
    <property type="term" value="P:maturation of SSU-rRNA"/>
    <property type="evidence" value="ECO:0007669"/>
    <property type="project" value="TreeGrafter"/>
</dbReference>
<dbReference type="HAMAP" id="MF_00292">
    <property type="entry name" value="Ribosomal_eS28"/>
    <property type="match status" value="1"/>
</dbReference>
<keyword evidence="2 5" id="KW-0689">Ribosomal protein</keyword>
<accession>D9Q2E8</accession>
<dbReference type="InterPro" id="IPR028626">
    <property type="entry name" value="Ribosomal_eS28_CS"/>
</dbReference>
<dbReference type="NCBIfam" id="NF003080">
    <property type="entry name" value="PRK04007.1"/>
    <property type="match status" value="1"/>
</dbReference>
<dbReference type="FunFam" id="2.40.50.140:FF:000145">
    <property type="entry name" value="30S ribosomal protein S28e"/>
    <property type="match status" value="1"/>
</dbReference>
<dbReference type="Proteomes" id="UP000000346">
    <property type="component" value="Chromosome"/>
</dbReference>
<dbReference type="HOGENOM" id="CLU_178987_2_0_2"/>
<dbReference type="eggNOG" id="arCOG04314">
    <property type="taxonomic scope" value="Archaea"/>
</dbReference>
<keyword evidence="3 5" id="KW-0687">Ribonucleoprotein</keyword>
<dbReference type="KEGG" id="asc:ASAC_1081"/>
<evidence type="ECO:0000256" key="5">
    <source>
        <dbReference type="HAMAP-Rule" id="MF_00292"/>
    </source>
</evidence>
<dbReference type="GO" id="GO:0006412">
    <property type="term" value="P:translation"/>
    <property type="evidence" value="ECO:0007669"/>
    <property type="project" value="UniProtKB-UniRule"/>
</dbReference>
<evidence type="ECO:0000256" key="1">
    <source>
        <dbReference type="ARBA" id="ARBA00005943"/>
    </source>
</evidence>
<dbReference type="RefSeq" id="WP_013266998.1">
    <property type="nucleotide sequence ID" value="NC_014374.1"/>
</dbReference>
<dbReference type="Gene3D" id="2.40.50.140">
    <property type="entry name" value="Nucleic acid-binding proteins"/>
    <property type="match status" value="1"/>
</dbReference>
<dbReference type="InParanoid" id="D9Q2E8"/>
<dbReference type="FunCoup" id="D9Q2E8">
    <property type="interactions" value="154"/>
</dbReference>
<dbReference type="OrthoDB" id="7620at2157"/>
<sequence>MSSAGGAQQASATTEEIGFPAEVIQIIGRTGVAGEVTQVRVRILEGKDKGRIITRNVMGSVRVGDIIILRETEREARKLTKKR</sequence>
<dbReference type="GO" id="GO:0000028">
    <property type="term" value="P:ribosomal small subunit assembly"/>
    <property type="evidence" value="ECO:0007669"/>
    <property type="project" value="TreeGrafter"/>
</dbReference>
<organism evidence="6 7">
    <name type="scientific">Acidilobus saccharovorans (strain DSM 16705 / JCM 18335 / VKM B-2471 / 345-15)</name>
    <dbReference type="NCBI Taxonomy" id="666510"/>
    <lineage>
        <taxon>Archaea</taxon>
        <taxon>Thermoproteota</taxon>
        <taxon>Thermoprotei</taxon>
        <taxon>Acidilobales</taxon>
        <taxon>Acidilobaceae</taxon>
        <taxon>Acidilobus</taxon>
    </lineage>
</organism>
<dbReference type="SUPFAM" id="SSF50249">
    <property type="entry name" value="Nucleic acid-binding proteins"/>
    <property type="match status" value="1"/>
</dbReference>
<comment type="similarity">
    <text evidence="1 5">Belongs to the eukaryotic ribosomal protein eS28 family.</text>
</comment>